<dbReference type="RefSeq" id="WP_147824876.1">
    <property type="nucleotide sequence ID" value="NZ_BAAARG010000001.1"/>
</dbReference>
<dbReference type="AlphaFoldDB" id="A0A5C8HRD5"/>
<evidence type="ECO:0000313" key="2">
    <source>
        <dbReference type="Proteomes" id="UP000321196"/>
    </source>
</evidence>
<reference evidence="1 2" key="1">
    <citation type="submission" date="2019-08" db="EMBL/GenBank/DDBJ databases">
        <authorList>
            <person name="Dong K."/>
        </authorList>
    </citation>
    <scope>NUCLEOTIDE SEQUENCE [LARGE SCALE GENOMIC DNA]</scope>
    <source>
        <strain evidence="1 2">M4-8</strain>
    </source>
</reference>
<protein>
    <submittedName>
        <fullName evidence="1">3-hydroxyacyl-CoA dehydrogenase</fullName>
    </submittedName>
</protein>
<evidence type="ECO:0000313" key="1">
    <source>
        <dbReference type="EMBL" id="TXK06067.1"/>
    </source>
</evidence>
<proteinExistence type="predicted"/>
<organism evidence="1 2">
    <name type="scientific">Microbacterium mitrae</name>
    <dbReference type="NCBI Taxonomy" id="664640"/>
    <lineage>
        <taxon>Bacteria</taxon>
        <taxon>Bacillati</taxon>
        <taxon>Actinomycetota</taxon>
        <taxon>Actinomycetes</taxon>
        <taxon>Micrococcales</taxon>
        <taxon>Microbacteriaceae</taxon>
        <taxon>Microbacterium</taxon>
    </lineage>
</organism>
<keyword evidence="2" id="KW-1185">Reference proteome</keyword>
<gene>
    <name evidence="1" type="ORF">FVP60_03615</name>
</gene>
<name>A0A5C8HRD5_9MICO</name>
<dbReference type="OrthoDB" id="3266345at2"/>
<dbReference type="InterPro" id="IPR045596">
    <property type="entry name" value="DUF6459"/>
</dbReference>
<accession>A0A5C8HRD5</accession>
<dbReference type="Pfam" id="PF20060">
    <property type="entry name" value="DUF6459"/>
    <property type="match status" value="1"/>
</dbReference>
<sequence>MSAVAASVGPRRRGKHLSEVDVTEFFAPQPTPTADLPDPEPLLRNLTIGLIECLAGVREVEQLARWMSQDAFLTVAQRVSLATRARSATSRAAVRPAYSIVSVRHMAPADGVVEACIVVSMPARTRVLAIRLEGTDRRWRASSVALL</sequence>
<dbReference type="EMBL" id="VRSW01000001">
    <property type="protein sequence ID" value="TXK06067.1"/>
    <property type="molecule type" value="Genomic_DNA"/>
</dbReference>
<dbReference type="Proteomes" id="UP000321196">
    <property type="component" value="Unassembled WGS sequence"/>
</dbReference>
<comment type="caution">
    <text evidence="1">The sequence shown here is derived from an EMBL/GenBank/DDBJ whole genome shotgun (WGS) entry which is preliminary data.</text>
</comment>